<protein>
    <recommendedName>
        <fullName evidence="1">DUF569 domain-containing protein</fullName>
    </recommendedName>
</protein>
<dbReference type="AlphaFoldDB" id="A0A0D9VYB5"/>
<accession>A0A0D9VYB5</accession>
<organism evidence="2 3">
    <name type="scientific">Leersia perrieri</name>
    <dbReference type="NCBI Taxonomy" id="77586"/>
    <lineage>
        <taxon>Eukaryota</taxon>
        <taxon>Viridiplantae</taxon>
        <taxon>Streptophyta</taxon>
        <taxon>Embryophyta</taxon>
        <taxon>Tracheophyta</taxon>
        <taxon>Spermatophyta</taxon>
        <taxon>Magnoliopsida</taxon>
        <taxon>Liliopsida</taxon>
        <taxon>Poales</taxon>
        <taxon>Poaceae</taxon>
        <taxon>BOP clade</taxon>
        <taxon>Oryzoideae</taxon>
        <taxon>Oryzeae</taxon>
        <taxon>Oryzinae</taxon>
        <taxon>Leersia</taxon>
    </lineage>
</organism>
<dbReference type="STRING" id="77586.A0A0D9VYB5"/>
<feature type="domain" description="DUF569" evidence="1">
    <location>
        <begin position="501"/>
        <end position="573"/>
    </location>
</feature>
<dbReference type="Gramene" id="LPERR03G26890.1">
    <property type="protein sequence ID" value="LPERR03G26890.1"/>
    <property type="gene ID" value="LPERR03G26890"/>
</dbReference>
<reference evidence="3" key="2">
    <citation type="submission" date="2013-12" db="EMBL/GenBank/DDBJ databases">
        <authorList>
            <person name="Yu Y."/>
            <person name="Lee S."/>
            <person name="de Baynast K."/>
            <person name="Wissotski M."/>
            <person name="Liu L."/>
            <person name="Talag J."/>
            <person name="Goicoechea J."/>
            <person name="Angelova A."/>
            <person name="Jetty R."/>
            <person name="Kudrna D."/>
            <person name="Golser W."/>
            <person name="Rivera L."/>
            <person name="Zhang J."/>
            <person name="Wing R."/>
        </authorList>
    </citation>
    <scope>NUCLEOTIDE SEQUENCE</scope>
</reference>
<dbReference type="HOGENOM" id="CLU_461831_0_0_1"/>
<dbReference type="Proteomes" id="UP000032180">
    <property type="component" value="Chromosome 3"/>
</dbReference>
<dbReference type="PANTHER" id="PTHR31205">
    <property type="entry name" value="ACTIN CROSS-LINKING PROTEIN (DUF569)"/>
    <property type="match status" value="1"/>
</dbReference>
<reference evidence="2" key="3">
    <citation type="submission" date="2015-04" db="UniProtKB">
        <authorList>
            <consortium name="EnsemblPlants"/>
        </authorList>
    </citation>
    <scope>IDENTIFICATION</scope>
</reference>
<dbReference type="Pfam" id="PF22932">
    <property type="entry name" value="Ubiq_DUF_assoc"/>
    <property type="match status" value="2"/>
</dbReference>
<reference evidence="2 3" key="1">
    <citation type="submission" date="2012-08" db="EMBL/GenBank/DDBJ databases">
        <title>Oryza genome evolution.</title>
        <authorList>
            <person name="Wing R.A."/>
        </authorList>
    </citation>
    <scope>NUCLEOTIDE SEQUENCE</scope>
</reference>
<feature type="domain" description="DUF569" evidence="1">
    <location>
        <begin position="249"/>
        <end position="330"/>
    </location>
</feature>
<keyword evidence="3" id="KW-1185">Reference proteome</keyword>
<proteinExistence type="predicted"/>
<name>A0A0D9VYB5_9ORYZ</name>
<evidence type="ECO:0000259" key="1">
    <source>
        <dbReference type="Pfam" id="PF22932"/>
    </source>
</evidence>
<dbReference type="EnsemblPlants" id="LPERR03G26890.1">
    <property type="protein sequence ID" value="LPERR03G26890.1"/>
    <property type="gene ID" value="LPERR03G26890"/>
</dbReference>
<dbReference type="eggNOG" id="ENOG502R5QU">
    <property type="taxonomic scope" value="Eukaryota"/>
</dbReference>
<dbReference type="InterPro" id="IPR054726">
    <property type="entry name" value="Ubiq_DUF569-assoc"/>
</dbReference>
<evidence type="ECO:0000313" key="3">
    <source>
        <dbReference type="Proteomes" id="UP000032180"/>
    </source>
</evidence>
<evidence type="ECO:0000313" key="2">
    <source>
        <dbReference type="EnsemblPlants" id="LPERR03G26890.1"/>
    </source>
</evidence>
<dbReference type="PANTHER" id="PTHR31205:SF4">
    <property type="entry name" value="DUF569 DOMAIN-CONTAINING PROTEIN"/>
    <property type="match status" value="1"/>
</dbReference>
<sequence length="591" mass="64130">MSSSDIATGSSCSGSSLSGVEGGGAWVLLAAGGGGGRGSEGAALTAQPLGVAPFESGQYVRLLNRGRRLAGYGGYLFADESGKGVSIGGIREMVNTVWRVQVLETPGGAGADAYHVVLRGAYGRHLAASPRGGADGHIGYQVDQRPFDTMEDIRVMWRTIPVPGSGGDRDVVFLLNVNSSNGVIRALRANGKYRLWNTGVSLQPIDHTDARFSLMMEWEVQVVPMGPQRPPFQLRREARCFGLWPQESREIQLVVRVADDNGIVDDPGEEALSVPGRSLIKLGNALEQRFGGDFSLENISIFIRAGNLGRLFPLLTDLPRRLDNFDVVVYRAGTPVPGNMLRTGANAYHVVLAGAYGRHIAAAPRGSNDGHRVVCVATQDVFNTMEDTHVMWRTIPGSRGEAGEVVLLNENPATGSLMALRTSRKYRRWNRAVTLQPIDPNNARFSLKMDWEVQVIPMRLHRPPFQTREAARLPFQLARAATCFGRRPQDSRQIQVGIRVADHSGNINVPAAEIMSVPGRSLDELGNAVVRHYGNGFSFQNMSIFIQAGNLGRPFPLLTDLPSGVDDFDVVVFMVGTPGYHQLRFPDIGAA</sequence>